<evidence type="ECO:0000313" key="4">
    <source>
        <dbReference type="Proteomes" id="UP000254866"/>
    </source>
</evidence>
<keyword evidence="4" id="KW-1185">Reference proteome</keyword>
<evidence type="ECO:0000256" key="1">
    <source>
        <dbReference type="SAM" id="MobiDB-lite"/>
    </source>
</evidence>
<dbReference type="InterPro" id="IPR010730">
    <property type="entry name" value="HET"/>
</dbReference>
<feature type="region of interest" description="Disordered" evidence="1">
    <location>
        <begin position="1"/>
        <end position="27"/>
    </location>
</feature>
<accession>A0A370T8V3</accession>
<comment type="caution">
    <text evidence="3">The sequence shown here is derived from an EMBL/GenBank/DDBJ whole genome shotgun (WGS) entry which is preliminary data.</text>
</comment>
<name>A0A370T8V3_9HELO</name>
<dbReference type="Proteomes" id="UP000254866">
    <property type="component" value="Unassembled WGS sequence"/>
</dbReference>
<reference evidence="3 4" key="1">
    <citation type="journal article" date="2018" name="IMA Fungus">
        <title>IMA Genome-F 9: Draft genome sequence of Annulohypoxylon stygium, Aspergillus mulundensis, Berkeleyomyces basicola (syn. Thielaviopsis basicola), Ceratocystis smalleyi, two Cercospora beticola strains, Coleophoma cylindrospora, Fusarium fracticaudum, Phialophora cf. hyalina, and Morchella septimelata.</title>
        <authorList>
            <person name="Wingfield B.D."/>
            <person name="Bills G.F."/>
            <person name="Dong Y."/>
            <person name="Huang W."/>
            <person name="Nel W.J."/>
            <person name="Swalarsk-Parry B.S."/>
            <person name="Vaghefi N."/>
            <person name="Wilken P.M."/>
            <person name="An Z."/>
            <person name="de Beer Z.W."/>
            <person name="De Vos L."/>
            <person name="Chen L."/>
            <person name="Duong T.A."/>
            <person name="Gao Y."/>
            <person name="Hammerbacher A."/>
            <person name="Kikkert J.R."/>
            <person name="Li Y."/>
            <person name="Li H."/>
            <person name="Li K."/>
            <person name="Li Q."/>
            <person name="Liu X."/>
            <person name="Ma X."/>
            <person name="Naidoo K."/>
            <person name="Pethybridge S.J."/>
            <person name="Sun J."/>
            <person name="Steenkamp E.T."/>
            <person name="van der Nest M.A."/>
            <person name="van Wyk S."/>
            <person name="Wingfield M.J."/>
            <person name="Xiong C."/>
            <person name="Yue Q."/>
            <person name="Zhang X."/>
        </authorList>
    </citation>
    <scope>NUCLEOTIDE SEQUENCE [LARGE SCALE GENOMIC DNA]</scope>
    <source>
        <strain evidence="3 4">BP 5553</strain>
    </source>
</reference>
<dbReference type="OrthoDB" id="5125733at2759"/>
<gene>
    <name evidence="3" type="ORF">BP5553_10545</name>
</gene>
<evidence type="ECO:0000313" key="3">
    <source>
        <dbReference type="EMBL" id="RDL29918.1"/>
    </source>
</evidence>
<dbReference type="RefSeq" id="XP_031864608.1">
    <property type="nucleotide sequence ID" value="XM_032019168.1"/>
</dbReference>
<dbReference type="GeneID" id="43603394"/>
<organism evidence="3 4">
    <name type="scientific">Venustampulla echinocandica</name>
    <dbReference type="NCBI Taxonomy" id="2656787"/>
    <lineage>
        <taxon>Eukaryota</taxon>
        <taxon>Fungi</taxon>
        <taxon>Dikarya</taxon>
        <taxon>Ascomycota</taxon>
        <taxon>Pezizomycotina</taxon>
        <taxon>Leotiomycetes</taxon>
        <taxon>Helotiales</taxon>
        <taxon>Pleuroascaceae</taxon>
        <taxon>Venustampulla</taxon>
    </lineage>
</organism>
<dbReference type="PANTHER" id="PTHR33112:SF16">
    <property type="entry name" value="HETEROKARYON INCOMPATIBILITY DOMAIN-CONTAINING PROTEIN"/>
    <property type="match status" value="1"/>
</dbReference>
<evidence type="ECO:0000259" key="2">
    <source>
        <dbReference type="Pfam" id="PF06985"/>
    </source>
</evidence>
<dbReference type="STRING" id="2656787.A0A370T8V3"/>
<proteinExistence type="predicted"/>
<protein>
    <recommendedName>
        <fullName evidence="2">Heterokaryon incompatibility domain-containing protein</fullName>
    </recommendedName>
</protein>
<dbReference type="PANTHER" id="PTHR33112">
    <property type="entry name" value="DOMAIN PROTEIN, PUTATIVE-RELATED"/>
    <property type="match status" value="1"/>
</dbReference>
<sequence>MSRMIPEFSTRTGDEDGDGGNAPSLPAAKQYTSVNIIDRSHYIKSPYHPHPIREWIGPLDPPDWKWNGSKRKARTIAPRHAPKNAGAFSKLCGDCFSMFGTLEGLLALGTTVYQHSALEQRQSTKRGCQPCKILRKRCGKGSRELNISAQYQRLSGESAPKDYINGYPLWVTGSKCITVMFVGGTGRMVGFELSIYSSRDEDFRLCCGPIYRHMTDSGLLNLTQHTLKNCLENHSECFSFASPFMPTRVIDVGLNKSEQSLLRLYTSTPGEKGAYIALSYCWGGPQSFCTTADNLVRMTQGFALAALPRTLQDAINVTRNLGIKFLWVDALCIIQDSAADKAVEINNMGHTYRNATLVLVAENASHVEEGFLRKISIGDGLPLPFVLPSKEVTEVILFDHKTTEDELAPLQQRAWSFQESALASRLLTFEAHRLTWRCHKYANKPIFPHHIGSRCSTAPDLTKLINTIHSSGELRDAWRLVANDYSRRNITYLEDRLPAIAGVAALLQTSEYQYIAGIWNQPSAGHKNLLFELLDWEVSSPHGKPAMYIAPSWSWLSVNNQIKFTPIVDSREFIAKAELIACTAVAFDEAAPLARVQSGVLQLRAKLLPGTQFPATEADHEGRFRQDGYDVYSEHFDYIDEQHKDECLHFIQIGMEMDFDATVGLILTRVNEDEFQRVGMFRSYEQLNHMWEGAGTTLVKII</sequence>
<dbReference type="Pfam" id="PF06985">
    <property type="entry name" value="HET"/>
    <property type="match status" value="1"/>
</dbReference>
<dbReference type="AlphaFoldDB" id="A0A370T8V3"/>
<feature type="domain" description="Heterokaryon incompatibility" evidence="2">
    <location>
        <begin position="275"/>
        <end position="419"/>
    </location>
</feature>
<dbReference type="EMBL" id="NPIC01000017">
    <property type="protein sequence ID" value="RDL29918.1"/>
    <property type="molecule type" value="Genomic_DNA"/>
</dbReference>